<evidence type="ECO:0000313" key="1">
    <source>
        <dbReference type="EMBL" id="GJA39688.1"/>
    </source>
</evidence>
<name>A0AAV4YIF0_AERCA</name>
<evidence type="ECO:0000313" key="2">
    <source>
        <dbReference type="Proteomes" id="UP000886939"/>
    </source>
</evidence>
<dbReference type="AlphaFoldDB" id="A0AAV4YIF0"/>
<dbReference type="RefSeq" id="WP_223945596.1">
    <property type="nucleotide sequence ID" value="NZ_BPNI01000004.1"/>
</dbReference>
<sequence length="146" mass="16848">MTEQNLPPSFKNFVGQSAVIDYGYLENGDTYAITRLMFHVALYVNPTADGLYVAYDARYCYCNLMVAMQAVAKFNETQEWWWYQKDHKRNRSVEGRFLVNPAGALERILPWDANLVREGDLTELSCEDEEAILATMPFFITLEAQQ</sequence>
<accession>A0AAV4YIF0</accession>
<organism evidence="1 2">
    <name type="scientific">Aeromonas caviae</name>
    <name type="common">Aeromonas punctata</name>
    <dbReference type="NCBI Taxonomy" id="648"/>
    <lineage>
        <taxon>Bacteria</taxon>
        <taxon>Pseudomonadati</taxon>
        <taxon>Pseudomonadota</taxon>
        <taxon>Gammaproteobacteria</taxon>
        <taxon>Aeromonadales</taxon>
        <taxon>Aeromonadaceae</taxon>
        <taxon>Aeromonas</taxon>
    </lineage>
</organism>
<proteinExistence type="predicted"/>
<reference evidence="1" key="1">
    <citation type="submission" date="2021-07" db="EMBL/GenBank/DDBJ databases">
        <title>Draft genome sequence of carbapenem-resistant Aeromonas spp. in Japan.</title>
        <authorList>
            <person name="Maehana S."/>
            <person name="Suzuki M."/>
            <person name="Kitasato H."/>
        </authorList>
    </citation>
    <scope>NUCLEOTIDE SEQUENCE</scope>
    <source>
        <strain evidence="1">KAM343</strain>
    </source>
</reference>
<gene>
    <name evidence="1" type="ORF">KAM343_04840</name>
</gene>
<protein>
    <submittedName>
        <fullName evidence="1">Uncharacterized protein</fullName>
    </submittedName>
</protein>
<dbReference type="Proteomes" id="UP000886939">
    <property type="component" value="Unassembled WGS sequence"/>
</dbReference>
<dbReference type="EMBL" id="BPNI01000004">
    <property type="protein sequence ID" value="GJA39688.1"/>
    <property type="molecule type" value="Genomic_DNA"/>
</dbReference>
<comment type="caution">
    <text evidence="1">The sequence shown here is derived from an EMBL/GenBank/DDBJ whole genome shotgun (WGS) entry which is preliminary data.</text>
</comment>